<keyword evidence="3" id="KW-0820">tRNA-binding</keyword>
<feature type="region of interest" description="Disordered" evidence="11">
    <location>
        <begin position="518"/>
        <end position="626"/>
    </location>
</feature>
<dbReference type="InterPro" id="IPR049560">
    <property type="entry name" value="MeTrfase_RsmB-F_NOP2_cat"/>
</dbReference>
<evidence type="ECO:0000256" key="4">
    <source>
        <dbReference type="ARBA" id="ARBA00022603"/>
    </source>
</evidence>
<keyword evidence="4 10" id="KW-0489">Methyltransferase</keyword>
<reference evidence="15" key="1">
    <citation type="journal article" date="2018" name="Algal Res.">
        <title>Characterization of plant carbon substrate utilization by Auxenochlorella protothecoides.</title>
        <authorList>
            <person name="Vogler B.W."/>
            <person name="Starkenburg S.R."/>
            <person name="Sudasinghe N."/>
            <person name="Schambach J.Y."/>
            <person name="Rollin J.A."/>
            <person name="Pattathil S."/>
            <person name="Barry A.N."/>
        </authorList>
    </citation>
    <scope>NUCLEOTIDE SEQUENCE [LARGE SCALE GENOMIC DNA]</scope>
    <source>
        <strain evidence="15">UTEX 25</strain>
    </source>
</reference>
<feature type="region of interest" description="Disordered" evidence="11">
    <location>
        <begin position="767"/>
        <end position="838"/>
    </location>
</feature>
<comment type="subcellular location">
    <subcellularLocation>
        <location evidence="1">Nucleus</location>
    </subcellularLocation>
</comment>
<evidence type="ECO:0000259" key="13">
    <source>
        <dbReference type="PROSITE" id="PS51686"/>
    </source>
</evidence>
<dbReference type="InterPro" id="IPR001678">
    <property type="entry name" value="MeTrfase_RsmB-F_NOP2_dom"/>
</dbReference>
<dbReference type="Pfam" id="PF25376">
    <property type="entry name" value="Pre-PUA_NSUN2"/>
    <property type="match status" value="1"/>
</dbReference>
<feature type="region of interest" description="Disordered" evidence="11">
    <location>
        <begin position="268"/>
        <end position="291"/>
    </location>
</feature>
<organism evidence="14 15">
    <name type="scientific">Auxenochlorella protothecoides</name>
    <name type="common">Green microalga</name>
    <name type="synonym">Chlorella protothecoides</name>
    <dbReference type="NCBI Taxonomy" id="3075"/>
    <lineage>
        <taxon>Eukaryota</taxon>
        <taxon>Viridiplantae</taxon>
        <taxon>Chlorophyta</taxon>
        <taxon>core chlorophytes</taxon>
        <taxon>Trebouxiophyceae</taxon>
        <taxon>Chlorellales</taxon>
        <taxon>Chlorellaceae</taxon>
        <taxon>Auxenochlorella</taxon>
    </lineage>
</organism>
<sequence>MGRGYGRGRGKRVLRRDFKDGKTDEWQEKRQRRDDGWQEQPTHNDAFNEYYKGQNICPPEEWDAFLDALRRPLPITFRINGSGKFAHSLRDRLQADFLAPFSGAAAAGPESAGLQPPAALAWYPDGLAWSFSCSRGELRKLPALEALHEFMKRETAVGAISRQEAVSMVPPLFLGVAPGHRVLDMCAAPGSKTFQLLEALHSGGAGEEPAGVVVANDADAKRCNLLTHQVKRMCSPALLVTNHEAQHFPALTDHRAVQWARDLVGAPGGEAAGDVKGPGAPEEAVDARNPLPPPPQAPRVLFDRILADVPCSGDGTIRKAPDIWKRWTPGNGNGLHLLQLRIALRGAELLAVGGRLVYSTCTFNPVEDEAVVAELLRRTRGALRLLDVSGEVPALRRLPGLAAWRVHDGQRWHDAWAGDGERGRKLLPSMFPGVGEGGLHLERCMRFLPHHQDTGGFFVAVLEKVAPLEGRLEYPSAPPRDRAGAALAREAGKGEGAGAGEAGGAVVADAVEEAGIEQGEQPAAGVKAAEAEGAAPPAALHEADGAGEEAGAAAAAGTPGGGSATREPGATEDTPAPEREGIQEAPSGAAAAPGAAAAGEVDPAPSLVWGAPRGGGGRNRPGGRWHGIDPIVPFTDPAQLELMRDFYGMHPACPVPCSLVARSEDPRPKRLSYVSAGVKELLLMDVKEAMKITAAGVKVFDRQDSKDGLVSCIYRVAQEGLPSLMPYLTRQTIALPLNELVALLKDREMLLPDAAKVHITRHAGVAADPATDGAGGAGGPSDAGTAPVEAEAAPEGAAVDNEDVAADGVEASEGTAGDIPGDAASDGVACGEGAGEGAGSADAAARAAAADADAAAPAPSPAAAEPAAAQHSPPKPNPNPRRLTTLESPESLKQMIDIKYGCCIATLKAEDAQALGLSSGAGAEGALTAAAPIAVSCWRGRASLNVLVSKQECAQIVERLILLLGAVGGTHGARTGGGRALARTDFVGSDPVGSDTVGSDPIGSDTAGNGVQKEQATVALGPSTECVTAYDYLSANGTFTEFLQIVEAAGLADLLKDPSQVAMLFVPTPSAFASIFTGVDLTVSSLIKDKELLSAIVDFHVAPNYALRPAQLTNNLQIPTLATDQLITVFVPLGSPVAFGGAQGYAIASTLETLTLCDVVAYVLDSVLISRAHASELTDMVNAAAPPKTEGTAPATVAKKTPIIVLTPPAKDPFAFAKKTIPPIKVPAKTFPKPTPPLVISTTGDKKH</sequence>
<dbReference type="Proteomes" id="UP000279271">
    <property type="component" value="Unassembled WGS sequence"/>
</dbReference>
<comment type="similarity">
    <text evidence="2 10">Belongs to the class I-like SAM-binding methyltransferase superfamily. RsmB/NOP family.</text>
</comment>
<evidence type="ECO:0000256" key="3">
    <source>
        <dbReference type="ARBA" id="ARBA00022555"/>
    </source>
</evidence>
<comment type="caution">
    <text evidence="10">Lacks conserved residue(s) required for the propagation of feature annotation.</text>
</comment>
<evidence type="ECO:0000256" key="8">
    <source>
        <dbReference type="ARBA" id="ARBA00022884"/>
    </source>
</evidence>
<dbReference type="PRINTS" id="PR02008">
    <property type="entry name" value="RCMTFAMILY"/>
</dbReference>
<feature type="active site" description="Nucleophile" evidence="10">
    <location>
        <position position="361"/>
    </location>
</feature>
<evidence type="ECO:0000313" key="15">
    <source>
        <dbReference type="Proteomes" id="UP000279271"/>
    </source>
</evidence>
<dbReference type="InterPro" id="IPR023270">
    <property type="entry name" value="RCMT_NCL1"/>
</dbReference>
<evidence type="ECO:0000259" key="12">
    <source>
        <dbReference type="PROSITE" id="PS50213"/>
    </source>
</evidence>
<dbReference type="InterPro" id="IPR018314">
    <property type="entry name" value="RsmB/NOL1/NOP2-like_CS"/>
</dbReference>
<dbReference type="InterPro" id="IPR029063">
    <property type="entry name" value="SAM-dependent_MTases_sf"/>
</dbReference>
<dbReference type="PROSITE" id="PS01153">
    <property type="entry name" value="NOL1_NOP2_SUN"/>
    <property type="match status" value="1"/>
</dbReference>
<dbReference type="InterPro" id="IPR057286">
    <property type="entry name" value="PUA_NSUN2"/>
</dbReference>
<keyword evidence="6 10" id="KW-0949">S-adenosyl-L-methionine</keyword>
<dbReference type="EMBL" id="QOKY01000160">
    <property type="protein sequence ID" value="RMZ55545.1"/>
    <property type="molecule type" value="Genomic_DNA"/>
</dbReference>
<evidence type="ECO:0000256" key="9">
    <source>
        <dbReference type="ARBA" id="ARBA00023242"/>
    </source>
</evidence>
<dbReference type="Gene3D" id="2.30.180.10">
    <property type="entry name" value="FAS1 domain"/>
    <property type="match status" value="1"/>
</dbReference>
<feature type="region of interest" description="Disordered" evidence="11">
    <location>
        <begin position="850"/>
        <end position="885"/>
    </location>
</feature>
<dbReference type="PRINTS" id="PR02011">
    <property type="entry name" value="RCMTNCL1"/>
</dbReference>
<dbReference type="InterPro" id="IPR000782">
    <property type="entry name" value="FAS1_domain"/>
</dbReference>
<dbReference type="InterPro" id="IPR023267">
    <property type="entry name" value="RCMT"/>
</dbReference>
<dbReference type="SUPFAM" id="SSF82153">
    <property type="entry name" value="FAS1 domain"/>
    <property type="match status" value="1"/>
</dbReference>
<feature type="region of interest" description="Disordered" evidence="11">
    <location>
        <begin position="472"/>
        <end position="501"/>
    </location>
</feature>
<dbReference type="PROSITE" id="PS50213">
    <property type="entry name" value="FAS1"/>
    <property type="match status" value="1"/>
</dbReference>
<keyword evidence="7" id="KW-0819">tRNA processing</keyword>
<dbReference type="Pfam" id="PF02469">
    <property type="entry name" value="Fasciclin"/>
    <property type="match status" value="1"/>
</dbReference>
<evidence type="ECO:0000256" key="2">
    <source>
        <dbReference type="ARBA" id="ARBA00007494"/>
    </source>
</evidence>
<dbReference type="InterPro" id="IPR057285">
    <property type="entry name" value="Pre-PUA_NSUN2"/>
</dbReference>
<dbReference type="PANTHER" id="PTHR22808">
    <property type="entry name" value="NCL1 YEAST -RELATED NOL1/NOP2/FMU SUN DOMAIN-CONTAINING"/>
    <property type="match status" value="1"/>
</dbReference>
<dbReference type="InterPro" id="IPR036378">
    <property type="entry name" value="FAS1_dom_sf"/>
</dbReference>
<gene>
    <name evidence="14" type="ORF">APUTEX25_000128</name>
</gene>
<evidence type="ECO:0000256" key="5">
    <source>
        <dbReference type="ARBA" id="ARBA00022679"/>
    </source>
</evidence>
<feature type="binding site" evidence="10">
    <location>
        <position position="217"/>
    </location>
    <ligand>
        <name>S-adenosyl-L-methionine</name>
        <dbReference type="ChEBI" id="CHEBI:59789"/>
    </ligand>
</feature>
<dbReference type="AlphaFoldDB" id="A0A3M7L0P0"/>
<feature type="domain" description="SAM-dependent MTase RsmB/NOP-type" evidence="13">
    <location>
        <begin position="65"/>
        <end position="465"/>
    </location>
</feature>
<evidence type="ECO:0000256" key="10">
    <source>
        <dbReference type="PROSITE-ProRule" id="PRU01023"/>
    </source>
</evidence>
<feature type="compositionally biased region" description="Low complexity" evidence="11">
    <location>
        <begin position="585"/>
        <end position="605"/>
    </location>
</feature>
<feature type="region of interest" description="Disordered" evidence="11">
    <location>
        <begin position="1"/>
        <end position="43"/>
    </location>
</feature>
<evidence type="ECO:0008006" key="16">
    <source>
        <dbReference type="Google" id="ProtNLM"/>
    </source>
</evidence>
<feature type="compositionally biased region" description="Low complexity" evidence="11">
    <location>
        <begin position="782"/>
        <end position="799"/>
    </location>
</feature>
<feature type="compositionally biased region" description="Basic residues" evidence="11">
    <location>
        <begin position="1"/>
        <end position="14"/>
    </location>
</feature>
<feature type="binding site" evidence="10">
    <location>
        <begin position="186"/>
        <end position="192"/>
    </location>
    <ligand>
        <name>S-adenosyl-L-methionine</name>
        <dbReference type="ChEBI" id="CHEBI:59789"/>
    </ligand>
</feature>
<dbReference type="GO" id="GO:0030488">
    <property type="term" value="P:tRNA methylation"/>
    <property type="evidence" value="ECO:0007669"/>
    <property type="project" value="UniProtKB-ARBA"/>
</dbReference>
<dbReference type="PROSITE" id="PS51686">
    <property type="entry name" value="SAM_MT_RSMB_NOP"/>
    <property type="match status" value="1"/>
</dbReference>
<feature type="compositionally biased region" description="Low complexity" evidence="11">
    <location>
        <begin position="522"/>
        <end position="540"/>
    </location>
</feature>
<evidence type="ECO:0000256" key="6">
    <source>
        <dbReference type="ARBA" id="ARBA00022691"/>
    </source>
</evidence>
<accession>A0A3M7L0P0</accession>
<dbReference type="GO" id="GO:0016428">
    <property type="term" value="F:tRNA (cytidine-5-)-methyltransferase activity"/>
    <property type="evidence" value="ECO:0007669"/>
    <property type="project" value="InterPro"/>
</dbReference>
<evidence type="ECO:0000313" key="14">
    <source>
        <dbReference type="EMBL" id="RMZ55545.1"/>
    </source>
</evidence>
<proteinExistence type="inferred from homology"/>
<dbReference type="GO" id="GO:0005634">
    <property type="term" value="C:nucleus"/>
    <property type="evidence" value="ECO:0007669"/>
    <property type="project" value="UniProtKB-SubCell"/>
</dbReference>
<dbReference type="SUPFAM" id="SSF53335">
    <property type="entry name" value="S-adenosyl-L-methionine-dependent methyltransferases"/>
    <property type="match status" value="1"/>
</dbReference>
<feature type="domain" description="FAS1" evidence="12">
    <location>
        <begin position="1026"/>
        <end position="1168"/>
    </location>
</feature>
<dbReference type="PANTHER" id="PTHR22808:SF1">
    <property type="entry name" value="RNA CYTOSINE-C(5)-METHYLTRANSFERASE NSUN2-RELATED"/>
    <property type="match status" value="1"/>
</dbReference>
<dbReference type="Pfam" id="PF25378">
    <property type="entry name" value="PUA_NSUN2"/>
    <property type="match status" value="1"/>
</dbReference>
<feature type="compositionally biased region" description="Basic and acidic residues" evidence="11">
    <location>
        <begin position="15"/>
        <end position="36"/>
    </location>
</feature>
<keyword evidence="5 10" id="KW-0808">Transferase</keyword>
<protein>
    <recommendedName>
        <fullName evidence="16">SAM-dependent MTase RsmB/NOP-type domain-containing protein</fullName>
    </recommendedName>
</protein>
<keyword evidence="9" id="KW-0539">Nucleus</keyword>
<feature type="binding site" evidence="10">
    <location>
        <position position="308"/>
    </location>
    <ligand>
        <name>S-adenosyl-L-methionine</name>
        <dbReference type="ChEBI" id="CHEBI:59789"/>
    </ligand>
</feature>
<evidence type="ECO:0000256" key="7">
    <source>
        <dbReference type="ARBA" id="ARBA00022694"/>
    </source>
</evidence>
<comment type="caution">
    <text evidence="14">The sequence shown here is derived from an EMBL/GenBank/DDBJ whole genome shotgun (WGS) entry which is preliminary data.</text>
</comment>
<feature type="compositionally biased region" description="Low complexity" evidence="11">
    <location>
        <begin position="850"/>
        <end position="869"/>
    </location>
</feature>
<dbReference type="Pfam" id="PF01189">
    <property type="entry name" value="Methyltr_RsmB-F"/>
    <property type="match status" value="2"/>
</dbReference>
<evidence type="ECO:0000256" key="11">
    <source>
        <dbReference type="SAM" id="MobiDB-lite"/>
    </source>
</evidence>
<dbReference type="GO" id="GO:0000049">
    <property type="term" value="F:tRNA binding"/>
    <property type="evidence" value="ECO:0007669"/>
    <property type="project" value="UniProtKB-KW"/>
</dbReference>
<name>A0A3M7L0P0_AUXPR</name>
<dbReference type="Gene3D" id="3.40.50.150">
    <property type="entry name" value="Vaccinia Virus protein VP39"/>
    <property type="match status" value="1"/>
</dbReference>
<keyword evidence="8 10" id="KW-0694">RNA-binding</keyword>
<evidence type="ECO:0000256" key="1">
    <source>
        <dbReference type="ARBA" id="ARBA00004123"/>
    </source>
</evidence>